<protein>
    <submittedName>
        <fullName evidence="4">Oxidoreductase</fullName>
    </submittedName>
</protein>
<comment type="similarity">
    <text evidence="1">Belongs to the Gfo/Idh/MocA family.</text>
</comment>
<dbReference type="InterPro" id="IPR000683">
    <property type="entry name" value="Gfo/Idh/MocA-like_OxRdtase_N"/>
</dbReference>
<dbReference type="RefSeq" id="WP_369441118.1">
    <property type="nucleotide sequence ID" value="NZ_BBNQ01000003.1"/>
</dbReference>
<dbReference type="GO" id="GO:0016491">
    <property type="term" value="F:oxidoreductase activity"/>
    <property type="evidence" value="ECO:0007669"/>
    <property type="project" value="UniProtKB-KW"/>
</dbReference>
<dbReference type="Gene3D" id="3.40.50.720">
    <property type="entry name" value="NAD(P)-binding Rossmann-like Domain"/>
    <property type="match status" value="1"/>
</dbReference>
<sequence length="87" mass="9940">MRRDREKLEDYAKRHNINKTYTDADALINDSSIDAVYIATPPDSHKLYALKVAAAEKPCCIEKPLSPSYADSLEICNAFMEKTFHYL</sequence>
<dbReference type="SUPFAM" id="SSF51735">
    <property type="entry name" value="NAD(P)-binding Rossmann-fold domains"/>
    <property type="match status" value="1"/>
</dbReference>
<evidence type="ECO:0000256" key="2">
    <source>
        <dbReference type="ARBA" id="ARBA00023002"/>
    </source>
</evidence>
<dbReference type="PANTHER" id="PTHR22604:SF105">
    <property type="entry name" value="TRANS-1,2-DIHYDROBENZENE-1,2-DIOL DEHYDROGENASE"/>
    <property type="match status" value="1"/>
</dbReference>
<organism evidence="4 5">
    <name type="scientific">Algibacter lectus</name>
    <dbReference type="NCBI Taxonomy" id="221126"/>
    <lineage>
        <taxon>Bacteria</taxon>
        <taxon>Pseudomonadati</taxon>
        <taxon>Bacteroidota</taxon>
        <taxon>Flavobacteriia</taxon>
        <taxon>Flavobacteriales</taxon>
        <taxon>Flavobacteriaceae</taxon>
        <taxon>Algibacter</taxon>
    </lineage>
</organism>
<keyword evidence="2" id="KW-0560">Oxidoreductase</keyword>
<gene>
    <name evidence="4" type="ORF">JCM19300_1470</name>
</gene>
<dbReference type="InterPro" id="IPR050984">
    <property type="entry name" value="Gfo/Idh/MocA_domain"/>
</dbReference>
<comment type="caution">
    <text evidence="4">The sequence shown here is derived from an EMBL/GenBank/DDBJ whole genome shotgun (WGS) entry which is preliminary data.</text>
</comment>
<name>A0A090W280_9FLAO</name>
<dbReference type="Pfam" id="PF01408">
    <property type="entry name" value="GFO_IDH_MocA"/>
    <property type="match status" value="1"/>
</dbReference>
<dbReference type="AlphaFoldDB" id="A0A090W280"/>
<dbReference type="InterPro" id="IPR036291">
    <property type="entry name" value="NAD(P)-bd_dom_sf"/>
</dbReference>
<evidence type="ECO:0000313" key="4">
    <source>
        <dbReference type="EMBL" id="GAL61647.1"/>
    </source>
</evidence>
<evidence type="ECO:0000313" key="5">
    <source>
        <dbReference type="Proteomes" id="UP000029644"/>
    </source>
</evidence>
<evidence type="ECO:0000259" key="3">
    <source>
        <dbReference type="Pfam" id="PF01408"/>
    </source>
</evidence>
<feature type="domain" description="Gfo/Idh/MocA-like oxidoreductase N-terminal" evidence="3">
    <location>
        <begin position="2"/>
        <end position="82"/>
    </location>
</feature>
<proteinExistence type="inferred from homology"/>
<evidence type="ECO:0000256" key="1">
    <source>
        <dbReference type="ARBA" id="ARBA00010928"/>
    </source>
</evidence>
<accession>A0A090W280</accession>
<dbReference type="Proteomes" id="UP000029644">
    <property type="component" value="Unassembled WGS sequence"/>
</dbReference>
<reference evidence="4 5" key="1">
    <citation type="journal article" date="2014" name="Genome Announc.">
        <title>Draft Genome Sequences of Marine Flavobacterium Algibacter lectus Strains SS8 and NR4.</title>
        <authorList>
            <person name="Takatani N."/>
            <person name="Nakanishi M."/>
            <person name="Meirelles P."/>
            <person name="Mino S."/>
            <person name="Suda W."/>
            <person name="Oshima K."/>
            <person name="Hattori M."/>
            <person name="Ohkuma M."/>
            <person name="Hosokawa M."/>
            <person name="Miyashita K."/>
            <person name="Thompson F.L."/>
            <person name="Niwa A."/>
            <person name="Sawabe T."/>
            <person name="Sawabe T."/>
        </authorList>
    </citation>
    <scope>NUCLEOTIDE SEQUENCE [LARGE SCALE GENOMIC DNA]</scope>
    <source>
        <strain evidence="4 5">JCM 19300</strain>
    </source>
</reference>
<dbReference type="GO" id="GO:0000166">
    <property type="term" value="F:nucleotide binding"/>
    <property type="evidence" value="ECO:0007669"/>
    <property type="project" value="InterPro"/>
</dbReference>
<dbReference type="EMBL" id="BBNQ01000003">
    <property type="protein sequence ID" value="GAL61647.1"/>
    <property type="molecule type" value="Genomic_DNA"/>
</dbReference>
<dbReference type="PANTHER" id="PTHR22604">
    <property type="entry name" value="OXIDOREDUCTASES"/>
    <property type="match status" value="1"/>
</dbReference>